<dbReference type="Proteomes" id="UP001523401">
    <property type="component" value="Unassembled WGS sequence"/>
</dbReference>
<evidence type="ECO:0000259" key="1">
    <source>
        <dbReference type="Pfam" id="PF13403"/>
    </source>
</evidence>
<dbReference type="RefSeq" id="WP_222546258.1">
    <property type="nucleotide sequence ID" value="NZ_BAPW01000003.1"/>
</dbReference>
<name>A0ABT1CJ85_9PROT</name>
<dbReference type="Gene3D" id="2.170.16.10">
    <property type="entry name" value="Hedgehog/Intein (Hint) domain"/>
    <property type="match status" value="1"/>
</dbReference>
<dbReference type="EMBL" id="JAMXQU010000006">
    <property type="protein sequence ID" value="MCO6160284.1"/>
    <property type="molecule type" value="Genomic_DNA"/>
</dbReference>
<organism evidence="2 3">
    <name type="scientific">Asaia lannensis NBRC 102526</name>
    <dbReference type="NCBI Taxonomy" id="1307926"/>
    <lineage>
        <taxon>Bacteria</taxon>
        <taxon>Pseudomonadati</taxon>
        <taxon>Pseudomonadota</taxon>
        <taxon>Alphaproteobacteria</taxon>
        <taxon>Acetobacterales</taxon>
        <taxon>Acetobacteraceae</taxon>
        <taxon>Asaia</taxon>
    </lineage>
</organism>
<evidence type="ECO:0000313" key="3">
    <source>
        <dbReference type="Proteomes" id="UP001523401"/>
    </source>
</evidence>
<sequence length="618" mass="66384">MSSKITTITDSGVTYEVTYSTSWGTTTYSVVITDPDGSVLYDGSIKSGVINTGNVAISDGFSINIGASILGAVYVVPAGLSGTINIAANIPVGSPPTIYVGGTATISTGLSLAGSLNIQVDGGSAVLANGIVGALLSGTTVTLSNGGSFANGNGGLSVLSGITIDFAKGGGTFVVNSGGAVINLSTVEIINYDPRYDVIEFAGMTTQVSSYTISGTGTQRTIVLYDALGQNAGEYTVSLASGVVLPAGTYYTGSSDSNPLSISHVDGNTYVGLCFLEGMQISTPEGERPVETIHAGDMVHVFAEGEMTVRRVRWAGMAIAHVNTDRPEDMAGYPVHILKDAFEENVPSADLVVTPEHCLYFNGTFVPARMLVNGLSIYYDRTKVEYKYYHIETEDHSVIKANNTLTESYLDTGNRHVFRKHGRFCAIGGKSKIWNQDSACPLRVDQEHVEPIYRHYEARAKLAGIEDKRPACVRSSDPDIYLVDDHGRHIRRARGNGSLWVFMIPALTNAVRIMSRTMQPSRVMGSFVDDRRELGVLIGKATFFDARRFHELTKHLHDPDLDGWNNLEPTAWRWTAGNALFPLDREDVEGMGILSLTIVPASEYLVSDHAGEPVALRA</sequence>
<dbReference type="InterPro" id="IPR036844">
    <property type="entry name" value="Hint_dom_sf"/>
</dbReference>
<dbReference type="InterPro" id="IPR028992">
    <property type="entry name" value="Hedgehog/Intein_dom"/>
</dbReference>
<accession>A0ABT1CJ85</accession>
<gene>
    <name evidence="2" type="ORF">NF685_09610</name>
</gene>
<comment type="caution">
    <text evidence="2">The sequence shown here is derived from an EMBL/GenBank/DDBJ whole genome shotgun (WGS) entry which is preliminary data.</text>
</comment>
<reference evidence="2 3" key="1">
    <citation type="submission" date="2022-06" db="EMBL/GenBank/DDBJ databases">
        <title>Whole-genome of Asaia lannensis strain LMG 27011T.</title>
        <authorList>
            <person name="Sombolestani A."/>
        </authorList>
    </citation>
    <scope>NUCLEOTIDE SEQUENCE [LARGE SCALE GENOMIC DNA]</scope>
    <source>
        <strain evidence="2 3">NBRC 102526</strain>
    </source>
</reference>
<dbReference type="SUPFAM" id="SSF51294">
    <property type="entry name" value="Hedgehog/intein (Hint) domain"/>
    <property type="match status" value="1"/>
</dbReference>
<keyword evidence="3" id="KW-1185">Reference proteome</keyword>
<dbReference type="Pfam" id="PF13403">
    <property type="entry name" value="Hint_2"/>
    <property type="match status" value="1"/>
</dbReference>
<feature type="domain" description="Hedgehog/Intein (Hint)" evidence="1">
    <location>
        <begin position="274"/>
        <end position="412"/>
    </location>
</feature>
<proteinExistence type="predicted"/>
<evidence type="ECO:0000313" key="2">
    <source>
        <dbReference type="EMBL" id="MCO6160284.1"/>
    </source>
</evidence>
<protein>
    <submittedName>
        <fullName evidence="2">Hint domain-containing protein</fullName>
    </submittedName>
</protein>